<protein>
    <recommendedName>
        <fullName evidence="1">N-acetyltransferase domain-containing protein</fullName>
    </recommendedName>
</protein>
<dbReference type="RefSeq" id="WP_296944935.1">
    <property type="nucleotide sequence ID" value="NZ_LT599032.1"/>
</dbReference>
<accession>A0A212K841</accession>
<dbReference type="InterPro" id="IPR016181">
    <property type="entry name" value="Acyl_CoA_acyltransferase"/>
</dbReference>
<dbReference type="InterPro" id="IPR000182">
    <property type="entry name" value="GNAT_dom"/>
</dbReference>
<dbReference type="EMBL" id="FLUM01000003">
    <property type="protein sequence ID" value="SBW07778.1"/>
    <property type="molecule type" value="Genomic_DNA"/>
</dbReference>
<sequence>MDDRVRIVVDIDILVKLRFDYISTEVELSAEDKSKLEPKLREYFQEYVPQENFTAYIMEIDGEIVSTAFLIIDERPPGLNNPNGRYGTIMNVFTYPEHRGKGYATSLMNSLIVDADNIFVSVLDLYSTKAGKRLYEKLGFKEIEYSAMRYYANK</sequence>
<proteinExistence type="predicted"/>
<evidence type="ECO:0000313" key="2">
    <source>
        <dbReference type="EMBL" id="SBW07778.1"/>
    </source>
</evidence>
<feature type="domain" description="N-acetyltransferase" evidence="1">
    <location>
        <begin position="15"/>
        <end position="154"/>
    </location>
</feature>
<dbReference type="SUPFAM" id="SSF55729">
    <property type="entry name" value="Acyl-CoA N-acyltransferases (Nat)"/>
    <property type="match status" value="1"/>
</dbReference>
<dbReference type="CDD" id="cd04301">
    <property type="entry name" value="NAT_SF"/>
    <property type="match status" value="1"/>
</dbReference>
<gene>
    <name evidence="2" type="ORF">KL86DYS1_31757</name>
</gene>
<evidence type="ECO:0000259" key="1">
    <source>
        <dbReference type="PROSITE" id="PS51186"/>
    </source>
</evidence>
<name>A0A212K841_9BACT</name>
<dbReference type="Gene3D" id="3.40.630.30">
    <property type="match status" value="1"/>
</dbReference>
<dbReference type="PROSITE" id="PS51186">
    <property type="entry name" value="GNAT"/>
    <property type="match status" value="1"/>
</dbReference>
<dbReference type="GO" id="GO:0016747">
    <property type="term" value="F:acyltransferase activity, transferring groups other than amino-acyl groups"/>
    <property type="evidence" value="ECO:0007669"/>
    <property type="project" value="InterPro"/>
</dbReference>
<organism evidence="2">
    <name type="scientific">uncultured Dysgonomonas sp</name>
    <dbReference type="NCBI Taxonomy" id="206096"/>
    <lineage>
        <taxon>Bacteria</taxon>
        <taxon>Pseudomonadati</taxon>
        <taxon>Bacteroidota</taxon>
        <taxon>Bacteroidia</taxon>
        <taxon>Bacteroidales</taxon>
        <taxon>Dysgonomonadaceae</taxon>
        <taxon>Dysgonomonas</taxon>
        <taxon>environmental samples</taxon>
    </lineage>
</organism>
<dbReference type="Pfam" id="PF00583">
    <property type="entry name" value="Acetyltransf_1"/>
    <property type="match status" value="1"/>
</dbReference>
<reference evidence="2" key="1">
    <citation type="submission" date="2016-04" db="EMBL/GenBank/DDBJ databases">
        <authorList>
            <person name="Evans L.H."/>
            <person name="Alamgir A."/>
            <person name="Owens N."/>
            <person name="Weber N.D."/>
            <person name="Virtaneva K."/>
            <person name="Barbian K."/>
            <person name="Babar A."/>
            <person name="Rosenke K."/>
        </authorList>
    </citation>
    <scope>NUCLEOTIDE SEQUENCE</scope>
    <source>
        <strain evidence="2">86-1</strain>
    </source>
</reference>
<dbReference type="AlphaFoldDB" id="A0A212K841"/>